<evidence type="ECO:0000259" key="2">
    <source>
        <dbReference type="Pfam" id="PF08327"/>
    </source>
</evidence>
<dbReference type="Gene3D" id="3.30.530.20">
    <property type="match status" value="1"/>
</dbReference>
<protein>
    <recommendedName>
        <fullName evidence="2">Activator of Hsp90 ATPase homologue 1/2-like C-terminal domain-containing protein</fullName>
    </recommendedName>
</protein>
<accession>A0A0A5G4R8</accession>
<evidence type="ECO:0000313" key="4">
    <source>
        <dbReference type="Proteomes" id="UP000030401"/>
    </source>
</evidence>
<reference evidence="3 4" key="1">
    <citation type="submission" date="2013-08" db="EMBL/GenBank/DDBJ databases">
        <authorList>
            <person name="Huang J."/>
            <person name="Wang G."/>
        </authorList>
    </citation>
    <scope>NUCLEOTIDE SEQUENCE [LARGE SCALE GENOMIC DNA]</scope>
    <source>
        <strain evidence="3 4">JSM 072002</strain>
    </source>
</reference>
<comment type="caution">
    <text evidence="3">The sequence shown here is derived from an EMBL/GenBank/DDBJ whole genome shotgun (WGS) entry which is preliminary data.</text>
</comment>
<dbReference type="Pfam" id="PF08327">
    <property type="entry name" value="AHSA1"/>
    <property type="match status" value="1"/>
</dbReference>
<feature type="domain" description="Activator of Hsp90 ATPase homologue 1/2-like C-terminal" evidence="2">
    <location>
        <begin position="14"/>
        <end position="131"/>
    </location>
</feature>
<dbReference type="Proteomes" id="UP000030401">
    <property type="component" value="Unassembled WGS sequence"/>
</dbReference>
<dbReference type="SUPFAM" id="SSF55961">
    <property type="entry name" value="Bet v1-like"/>
    <property type="match status" value="1"/>
</dbReference>
<dbReference type="CDD" id="cd07812">
    <property type="entry name" value="SRPBCC"/>
    <property type="match status" value="1"/>
</dbReference>
<dbReference type="EMBL" id="AVPG01000009">
    <property type="protein sequence ID" value="KGX87019.1"/>
    <property type="molecule type" value="Genomic_DNA"/>
</dbReference>
<proteinExistence type="inferred from homology"/>
<keyword evidence="4" id="KW-1185">Reference proteome</keyword>
<dbReference type="InterPro" id="IPR013538">
    <property type="entry name" value="ASHA1/2-like_C"/>
</dbReference>
<dbReference type="AlphaFoldDB" id="A0A0A5G4R8"/>
<dbReference type="STRING" id="1385512.N784_02550"/>
<organism evidence="3 4">
    <name type="scientific">Pontibacillus litoralis JSM 072002</name>
    <dbReference type="NCBI Taxonomy" id="1385512"/>
    <lineage>
        <taxon>Bacteria</taxon>
        <taxon>Bacillati</taxon>
        <taxon>Bacillota</taxon>
        <taxon>Bacilli</taxon>
        <taxon>Bacillales</taxon>
        <taxon>Bacillaceae</taxon>
        <taxon>Pontibacillus</taxon>
    </lineage>
</organism>
<dbReference type="OrthoDB" id="2389233at2"/>
<sequence>MKEMKVYRFEQWIDAPIDLVYDYIHKDDHVRQWNSIVMGNEYECKEEDIAVGTTFKTTMKIDKKVLTFDAEIVEHEPPYKGTVQTRSKEGVSMTRYRLSEEEGGTKLVVEASLTPSNLYYKMATKLFGWTVKFVYNEQYEQFVDYVYTGFKRLEYFNTECEEYIEAACKYNDQKHIYEVYFGDIEDEQMHNTFMRLGYDISENGEALLFTTQDPDETQQLFEQWAEEVFFQHVYERVKQGEN</sequence>
<evidence type="ECO:0000256" key="1">
    <source>
        <dbReference type="ARBA" id="ARBA00006817"/>
    </source>
</evidence>
<evidence type="ECO:0000313" key="3">
    <source>
        <dbReference type="EMBL" id="KGX87019.1"/>
    </source>
</evidence>
<name>A0A0A5G4R8_9BACI</name>
<comment type="similarity">
    <text evidence="1">Belongs to the AHA1 family.</text>
</comment>
<dbReference type="InterPro" id="IPR023393">
    <property type="entry name" value="START-like_dom_sf"/>
</dbReference>
<gene>
    <name evidence="3" type="ORF">N784_02550</name>
</gene>
<dbReference type="RefSeq" id="WP_052127195.1">
    <property type="nucleotide sequence ID" value="NZ_AVPG01000009.1"/>
</dbReference>
<dbReference type="eggNOG" id="COG3832">
    <property type="taxonomic scope" value="Bacteria"/>
</dbReference>